<organism evidence="1 2">
    <name type="scientific">Araneus ventricosus</name>
    <name type="common">Orbweaver spider</name>
    <name type="synonym">Epeira ventricosa</name>
    <dbReference type="NCBI Taxonomy" id="182803"/>
    <lineage>
        <taxon>Eukaryota</taxon>
        <taxon>Metazoa</taxon>
        <taxon>Ecdysozoa</taxon>
        <taxon>Arthropoda</taxon>
        <taxon>Chelicerata</taxon>
        <taxon>Arachnida</taxon>
        <taxon>Araneae</taxon>
        <taxon>Araneomorphae</taxon>
        <taxon>Entelegynae</taxon>
        <taxon>Araneoidea</taxon>
        <taxon>Araneidae</taxon>
        <taxon>Araneus</taxon>
    </lineage>
</organism>
<sequence length="87" mass="10162">MATVQQKVRLIRLWFYESKSIVTVQSRFGYSIEIVILQVRTPSIVGMSNLREQEMCIIGKVLDDHRSQTKLFTEERDLHTLNSYTNA</sequence>
<name>A0A4Y2P0F3_ARAVE</name>
<proteinExistence type="predicted"/>
<reference evidence="1 2" key="1">
    <citation type="journal article" date="2019" name="Sci. Rep.">
        <title>Orb-weaving spider Araneus ventricosus genome elucidates the spidroin gene catalogue.</title>
        <authorList>
            <person name="Kono N."/>
            <person name="Nakamura H."/>
            <person name="Ohtoshi R."/>
            <person name="Moran D.A.P."/>
            <person name="Shinohara A."/>
            <person name="Yoshida Y."/>
            <person name="Fujiwara M."/>
            <person name="Mori M."/>
            <person name="Tomita M."/>
            <person name="Arakawa K."/>
        </authorList>
    </citation>
    <scope>NUCLEOTIDE SEQUENCE [LARGE SCALE GENOMIC DNA]</scope>
</reference>
<gene>
    <name evidence="1" type="ORF">AVEN_200280_1</name>
</gene>
<evidence type="ECO:0000313" key="1">
    <source>
        <dbReference type="EMBL" id="GBN44489.1"/>
    </source>
</evidence>
<dbReference type="AlphaFoldDB" id="A0A4Y2P0F3"/>
<evidence type="ECO:0000313" key="2">
    <source>
        <dbReference type="Proteomes" id="UP000499080"/>
    </source>
</evidence>
<dbReference type="Proteomes" id="UP000499080">
    <property type="component" value="Unassembled WGS sequence"/>
</dbReference>
<comment type="caution">
    <text evidence="1">The sequence shown here is derived from an EMBL/GenBank/DDBJ whole genome shotgun (WGS) entry which is preliminary data.</text>
</comment>
<keyword evidence="2" id="KW-1185">Reference proteome</keyword>
<protein>
    <submittedName>
        <fullName evidence="1">Uncharacterized protein</fullName>
    </submittedName>
</protein>
<accession>A0A4Y2P0F3</accession>
<dbReference type="EMBL" id="BGPR01010143">
    <property type="protein sequence ID" value="GBN44489.1"/>
    <property type="molecule type" value="Genomic_DNA"/>
</dbReference>